<evidence type="ECO:0000313" key="1">
    <source>
        <dbReference type="EMBL" id="PRH39742.1"/>
    </source>
</evidence>
<dbReference type="RefSeq" id="WP_060081364.1">
    <property type="nucleotide sequence ID" value="NZ_CADFFO010000010.1"/>
</dbReference>
<protein>
    <submittedName>
        <fullName evidence="1">Uncharacterized protein</fullName>
    </submittedName>
</protein>
<proteinExistence type="predicted"/>
<dbReference type="EMBL" id="PVHK01000183">
    <property type="protein sequence ID" value="PRH39742.1"/>
    <property type="molecule type" value="Genomic_DNA"/>
</dbReference>
<dbReference type="AlphaFoldDB" id="A0AA44XXQ5"/>
<comment type="caution">
    <text evidence="1">The sequence shown here is derived from an EMBL/GenBank/DDBJ whole genome shotgun (WGS) entry which is preliminary data.</text>
</comment>
<evidence type="ECO:0000313" key="2">
    <source>
        <dbReference type="Proteomes" id="UP000237632"/>
    </source>
</evidence>
<organism evidence="1 2">
    <name type="scientific">Burkholderia vietnamiensis</name>
    <dbReference type="NCBI Taxonomy" id="60552"/>
    <lineage>
        <taxon>Bacteria</taxon>
        <taxon>Pseudomonadati</taxon>
        <taxon>Pseudomonadota</taxon>
        <taxon>Betaproteobacteria</taxon>
        <taxon>Burkholderiales</taxon>
        <taxon>Burkholderiaceae</taxon>
        <taxon>Burkholderia</taxon>
        <taxon>Burkholderia cepacia complex</taxon>
    </lineage>
</organism>
<dbReference type="Proteomes" id="UP000237632">
    <property type="component" value="Unassembled WGS sequence"/>
</dbReference>
<sequence>MTDVRVPAGTLKWLGDSLLCDGEPAIFQLVRCDGRIDTMPFRECLSVADRIDSYGLSRIVSALDYGLQHNMLANDDRDAWVTERTRVLSLSTAQREK</sequence>
<accession>A0AA44XXQ5</accession>
<reference evidence="1 2" key="1">
    <citation type="submission" date="2018-03" db="EMBL/GenBank/DDBJ databases">
        <authorList>
            <person name="Nguyen K."/>
            <person name="Fouts D."/>
            <person name="Sutton G."/>
        </authorList>
    </citation>
    <scope>NUCLEOTIDE SEQUENCE [LARGE SCALE GENOMIC DNA]</scope>
    <source>
        <strain evidence="1 2">AU3578</strain>
    </source>
</reference>
<gene>
    <name evidence="1" type="ORF">C6T65_24695</name>
</gene>
<name>A0AA44XXQ5_BURVI</name>